<dbReference type="EMBL" id="CP144052">
    <property type="protein sequence ID" value="WWD16386.1"/>
    <property type="molecule type" value="Genomic_DNA"/>
</dbReference>
<dbReference type="KEGG" id="ksn:43592193"/>
<feature type="region of interest" description="Disordered" evidence="1">
    <location>
        <begin position="715"/>
        <end position="754"/>
    </location>
</feature>
<name>A0AAJ8LFN5_9TREE</name>
<feature type="region of interest" description="Disordered" evidence="1">
    <location>
        <begin position="244"/>
        <end position="284"/>
    </location>
</feature>
<feature type="compositionally biased region" description="Basic and acidic residues" evidence="1">
    <location>
        <begin position="821"/>
        <end position="835"/>
    </location>
</feature>
<feature type="region of interest" description="Disordered" evidence="1">
    <location>
        <begin position="360"/>
        <end position="506"/>
    </location>
</feature>
<feature type="region of interest" description="Disordered" evidence="1">
    <location>
        <begin position="766"/>
        <end position="835"/>
    </location>
</feature>
<feature type="compositionally biased region" description="Polar residues" evidence="1">
    <location>
        <begin position="790"/>
        <end position="801"/>
    </location>
</feature>
<feature type="region of interest" description="Disordered" evidence="1">
    <location>
        <begin position="538"/>
        <end position="682"/>
    </location>
</feature>
<gene>
    <name evidence="3" type="ORF">CI109_100812</name>
</gene>
<proteinExistence type="predicted"/>
<feature type="domain" description="BRCT" evidence="2">
    <location>
        <begin position="182"/>
        <end position="239"/>
    </location>
</feature>
<feature type="compositionally biased region" description="Basic and acidic residues" evidence="1">
    <location>
        <begin position="360"/>
        <end position="369"/>
    </location>
</feature>
<dbReference type="CDD" id="cd11655">
    <property type="entry name" value="rap1_myb-like"/>
    <property type="match status" value="1"/>
</dbReference>
<accession>A0AAJ8LFN5</accession>
<dbReference type="Gene3D" id="1.10.10.60">
    <property type="entry name" value="Homeodomain-like"/>
    <property type="match status" value="1"/>
</dbReference>
<evidence type="ECO:0000256" key="1">
    <source>
        <dbReference type="SAM" id="MobiDB-lite"/>
    </source>
</evidence>
<dbReference type="InterPro" id="IPR001357">
    <property type="entry name" value="BRCT_dom"/>
</dbReference>
<reference evidence="3" key="2">
    <citation type="submission" date="2024-01" db="EMBL/GenBank/DDBJ databases">
        <title>Comparative genomics of Cryptococcus and Kwoniella reveals pathogenesis evolution and contrasting modes of karyotype evolution via chromosome fusion or intercentromeric recombination.</title>
        <authorList>
            <person name="Coelho M.A."/>
            <person name="David-Palma M."/>
            <person name="Shea T."/>
            <person name="Bowers K."/>
            <person name="McGinley-Smith S."/>
            <person name="Mohammad A.W."/>
            <person name="Gnirke A."/>
            <person name="Yurkov A.M."/>
            <person name="Nowrousian M."/>
            <person name="Sun S."/>
            <person name="Cuomo C.A."/>
            <person name="Heitman J."/>
        </authorList>
    </citation>
    <scope>NUCLEOTIDE SEQUENCE</scope>
    <source>
        <strain evidence="3">CBS 12478</strain>
    </source>
</reference>
<feature type="compositionally biased region" description="Polar residues" evidence="1">
    <location>
        <begin position="726"/>
        <end position="740"/>
    </location>
</feature>
<evidence type="ECO:0000313" key="3">
    <source>
        <dbReference type="EMBL" id="WWD16386.1"/>
    </source>
</evidence>
<dbReference type="AlphaFoldDB" id="A0AAJ8LFN5"/>
<keyword evidence="4" id="KW-1185">Reference proteome</keyword>
<protein>
    <recommendedName>
        <fullName evidence="2">BRCT domain-containing protein</fullName>
    </recommendedName>
</protein>
<dbReference type="InterPro" id="IPR036420">
    <property type="entry name" value="BRCT_dom_sf"/>
</dbReference>
<dbReference type="GeneID" id="43592193"/>
<dbReference type="Proteomes" id="UP000322225">
    <property type="component" value="Chromosome 2"/>
</dbReference>
<feature type="compositionally biased region" description="Low complexity" evidence="1">
    <location>
        <begin position="802"/>
        <end position="811"/>
    </location>
</feature>
<reference evidence="3" key="1">
    <citation type="submission" date="2017-08" db="EMBL/GenBank/DDBJ databases">
        <authorList>
            <person name="Cuomo C."/>
            <person name="Billmyre B."/>
            <person name="Heitman J."/>
        </authorList>
    </citation>
    <scope>NUCLEOTIDE SEQUENCE</scope>
    <source>
        <strain evidence="3">CBS 12478</strain>
    </source>
</reference>
<feature type="compositionally biased region" description="Acidic residues" evidence="1">
    <location>
        <begin position="250"/>
        <end position="263"/>
    </location>
</feature>
<evidence type="ECO:0000313" key="4">
    <source>
        <dbReference type="Proteomes" id="UP000322225"/>
    </source>
</evidence>
<evidence type="ECO:0000259" key="2">
    <source>
        <dbReference type="PROSITE" id="PS50172"/>
    </source>
</evidence>
<dbReference type="PROSITE" id="PS50172">
    <property type="entry name" value="BRCT"/>
    <property type="match status" value="2"/>
</dbReference>
<feature type="compositionally biased region" description="Low complexity" evidence="1">
    <location>
        <begin position="567"/>
        <end position="587"/>
    </location>
</feature>
<dbReference type="RefSeq" id="XP_065822919.1">
    <property type="nucleotide sequence ID" value="XM_065966847.1"/>
</dbReference>
<sequence length="909" mass="99856">MSTWDSPNQAGPKFARRPASSILSTYDITSDMENTETNQTLFSEIVFLFADKQFSDEAIGLLTARIQEYGGTVTEQRQEASALLVNPNHPAFKTEKSHLAFLRDNYKDIPQPQIIPYHWIARCIHDHKLVSPEQLALASPIFTYPSQSTDYRPLRTWVSVNITREGGESPEDAQANCSKTLELGGALIVQKRAQADLLVVDESSQFAKKVHEEKKKYGRDYQRIVERDWVDTCWKEKKLSWRLPIKPDGENEDDGNDSMLEDDVPVKTGKGPGRPTGQPRKDYTGQDDDFLCRFLAAYFPKGSWGSRKTYITLLNMKDTYPPAENHTSQSWHERFKKNSVALEKRIRRFIAEGIDASLKTEREREKAAEQKATQSVTDADEQEAGPSQARPLAAVEGEAIPTSTRPIRPGKRKLVESDDESPPPAKLSTTQQSSKGKDRADPPVETTQPAQSAQPIVATETSGPTATESNDATEPIPNPAPSAIPVAETVQAGTASRAPLGPQLSFGSILPDQFQVEGSNNSADRTVDTDVVERDLLGLADEEEPSQEGRSIPGEETQAILNDFARAKAAASASAAPAPAVAEPSSPVQKPRKLVRLDEEVQFRDPPVLPSQAQTESSAEDASLSRQAEREPSLAQSSPRHIILSPPRHVLQPPSDLVRQRQSMPEPNRDGGLEITPSRNGTTRLSIPLRLEVDVRGVTAGEGVTRIVGAAQTDVAAPTPAEGSGRRSQGQVYETSTPSPATRFGSGGGGRRSLLRDEILNSATKRRRTLDRAAGGGGRRRDESLLDTVYASTVLPSPKTNRSTPTPLASSPTPPPPPPTRRRDPSPPLSEAERSERYFAGKNAVERRRDEYRARLLEFGKLTGWTFSQVATWLGKKKFEGGIGEGEEHWERIRRTLLEEVGRQQGQGA</sequence>
<feature type="compositionally biased region" description="Polar residues" evidence="1">
    <location>
        <begin position="445"/>
        <end position="472"/>
    </location>
</feature>
<feature type="domain" description="BRCT" evidence="2">
    <location>
        <begin position="37"/>
        <end position="137"/>
    </location>
</feature>
<dbReference type="Gene3D" id="3.40.50.10190">
    <property type="entry name" value="BRCT domain"/>
    <property type="match status" value="1"/>
</dbReference>
<dbReference type="SUPFAM" id="SSF52113">
    <property type="entry name" value="BRCT domain"/>
    <property type="match status" value="1"/>
</dbReference>
<organism evidence="3 4">
    <name type="scientific">Kwoniella shandongensis</name>
    <dbReference type="NCBI Taxonomy" id="1734106"/>
    <lineage>
        <taxon>Eukaryota</taxon>
        <taxon>Fungi</taxon>
        <taxon>Dikarya</taxon>
        <taxon>Basidiomycota</taxon>
        <taxon>Agaricomycotina</taxon>
        <taxon>Tremellomycetes</taxon>
        <taxon>Tremellales</taxon>
        <taxon>Cryptococcaceae</taxon>
        <taxon>Kwoniella</taxon>
    </lineage>
</organism>